<dbReference type="Proteomes" id="UP000246077">
    <property type="component" value="Unassembled WGS sequence"/>
</dbReference>
<feature type="compositionally biased region" description="Basic and acidic residues" evidence="4">
    <location>
        <begin position="75"/>
        <end position="85"/>
    </location>
</feature>
<dbReference type="Pfam" id="PF01565">
    <property type="entry name" value="FAD_binding_4"/>
    <property type="match status" value="1"/>
</dbReference>
<feature type="domain" description="FAD-binding PCMH-type" evidence="5">
    <location>
        <begin position="432"/>
        <end position="600"/>
    </location>
</feature>
<feature type="compositionally biased region" description="Basic residues" evidence="4">
    <location>
        <begin position="300"/>
        <end position="315"/>
    </location>
</feature>
<evidence type="ECO:0000259" key="5">
    <source>
        <dbReference type="PROSITE" id="PS51387"/>
    </source>
</evidence>
<keyword evidence="2" id="KW-0274">FAD</keyword>
<reference evidence="7" key="1">
    <citation type="submission" date="2018-05" db="EMBL/GenBank/DDBJ databases">
        <title>Zavarzinia sp. HR-AS.</title>
        <authorList>
            <person name="Lee Y."/>
            <person name="Jeon C.O."/>
        </authorList>
    </citation>
    <scope>NUCLEOTIDE SEQUENCE [LARGE SCALE GENOMIC DNA]</scope>
    <source>
        <strain evidence="7">DSM 1231</strain>
    </source>
</reference>
<dbReference type="Gene3D" id="1.10.45.10">
    <property type="entry name" value="Vanillyl-alcohol Oxidase, Chain A, domain 4"/>
    <property type="match status" value="1"/>
</dbReference>
<dbReference type="Gene3D" id="3.30.465.10">
    <property type="match status" value="1"/>
</dbReference>
<dbReference type="InterPro" id="IPR010031">
    <property type="entry name" value="FAD_lactone_oxidase-like"/>
</dbReference>
<proteinExistence type="predicted"/>
<keyword evidence="1" id="KW-0285">Flavoprotein</keyword>
<accession>A0A317EAI3</accession>
<dbReference type="InterPro" id="IPR016167">
    <property type="entry name" value="FAD-bd_PCMH_sub1"/>
</dbReference>
<protein>
    <recommendedName>
        <fullName evidence="5">FAD-binding PCMH-type domain-containing protein</fullName>
    </recommendedName>
</protein>
<evidence type="ECO:0000313" key="7">
    <source>
        <dbReference type="Proteomes" id="UP000246077"/>
    </source>
</evidence>
<evidence type="ECO:0000313" key="6">
    <source>
        <dbReference type="EMBL" id="PWR24127.1"/>
    </source>
</evidence>
<evidence type="ECO:0000256" key="4">
    <source>
        <dbReference type="SAM" id="MobiDB-lite"/>
    </source>
</evidence>
<dbReference type="PROSITE" id="PS51387">
    <property type="entry name" value="FAD_PCMH"/>
    <property type="match status" value="1"/>
</dbReference>
<dbReference type="NCBIfam" id="TIGR01679">
    <property type="entry name" value="bact_FAD_ox"/>
    <property type="match status" value="1"/>
</dbReference>
<evidence type="ECO:0000256" key="3">
    <source>
        <dbReference type="ARBA" id="ARBA00023002"/>
    </source>
</evidence>
<feature type="region of interest" description="Disordered" evidence="4">
    <location>
        <begin position="106"/>
        <end position="132"/>
    </location>
</feature>
<dbReference type="EMBL" id="QGLF01000001">
    <property type="protein sequence ID" value="PWR24127.1"/>
    <property type="molecule type" value="Genomic_DNA"/>
</dbReference>
<feature type="region of interest" description="Disordered" evidence="4">
    <location>
        <begin position="354"/>
        <end position="413"/>
    </location>
</feature>
<dbReference type="InterPro" id="IPR016169">
    <property type="entry name" value="FAD-bd_PCMH_sub2"/>
</dbReference>
<dbReference type="InterPro" id="IPR016171">
    <property type="entry name" value="Vanillyl_alc_oxidase_C-sub2"/>
</dbReference>
<dbReference type="PANTHER" id="PTHR43762:SF1">
    <property type="entry name" value="D-ARABINONO-1,4-LACTONE OXIDASE"/>
    <property type="match status" value="1"/>
</dbReference>
<sequence>MPPQPAAGTLDPAPDHHAPGAAAPVPAGLDLGRGGGGGLGGADRGLGAAGLLGHAARGRQPVGRGPGQDLGRPASLRDRAGDHDGGQALRRYHLCLVRRRHVPRGLGAGRRAGRRPAGRPAPADHRLLRPGGGLLVRHDPIAPAPRLHALPGHLRPDRRHPGLRPGRPPARVRGLHGRLVRDRLRCLWLRAVLDHPVHPVGLGGLLAADAGRSPLSVLSVRLARLPGLPGDLLRRRHRDDLRQFRECGHQYDARCHRLSRPRLRHLVRCPGRAEEHRAPAPGRLSLAPARLAPGADRSAALRRRPAGRAFGRHRHGADPARSPAARGAAPVAVPVPAARHPARLFRRARAECPARARGGADLPPGPLSPGAGPDRRYRGGPPDALLHPRGRGRSGGGADRAGGAGDRLRHSLRQPFPGPAVTAPWRNWSGLQAAQPALRFAPREESGIVAAVREAGNRGLSLRAVGAGHSFTPLCVTGGAQIHLGGHAGLVAVEGRQATVRAGTTIRALGPLLRERGLNLANQGDIDAQAIAGAVGTGTHGTGVARGCLSSQVAALRLVTASGEIVECSADREPDVFQAARVALGTVGILSTLTLDCLPAYRLRETRRIADLDDVIAGFEAEAADHTHAEFFWFPLAERAVVKRLDATTEAPSGGRRFRDWKEMVLENGALFLFGRASRLLPALAAPLARLSTAAGGGGGYADHAELVFPSPRLVRFNEMEYAVPADRGPDCIAEIRAWFRRTGTRVYFPIEYRRVAADDIWLSPFQGRDSATIAVHRLAGEDFAPYFAAMEAIFANHRGRPHWGKLHGLKARQLADLYPDWGRFHDLRRRLDPAGLFLNEYLRGLFEA</sequence>
<dbReference type="GO" id="GO:0003885">
    <property type="term" value="F:D-arabinono-1,4-lactone oxidase activity"/>
    <property type="evidence" value="ECO:0007669"/>
    <property type="project" value="InterPro"/>
</dbReference>
<dbReference type="AlphaFoldDB" id="A0A317EAI3"/>
<dbReference type="InterPro" id="IPR016166">
    <property type="entry name" value="FAD-bd_PCMH"/>
</dbReference>
<feature type="compositionally biased region" description="Low complexity" evidence="4">
    <location>
        <begin position="19"/>
        <end position="29"/>
    </location>
</feature>
<dbReference type="GO" id="GO:0016020">
    <property type="term" value="C:membrane"/>
    <property type="evidence" value="ECO:0007669"/>
    <property type="project" value="InterPro"/>
</dbReference>
<name>A0A317EAI3_9PROT</name>
<evidence type="ECO:0000256" key="2">
    <source>
        <dbReference type="ARBA" id="ARBA00022827"/>
    </source>
</evidence>
<dbReference type="Gene3D" id="3.30.43.10">
    <property type="entry name" value="Uridine Diphospho-n-acetylenolpyruvylglucosamine Reductase, domain 2"/>
    <property type="match status" value="1"/>
</dbReference>
<keyword evidence="3" id="KW-0560">Oxidoreductase</keyword>
<comment type="caution">
    <text evidence="6">The sequence shown here is derived from an EMBL/GenBank/DDBJ whole genome shotgun (WGS) entry which is preliminary data.</text>
</comment>
<dbReference type="PANTHER" id="PTHR43762">
    <property type="entry name" value="L-GULONOLACTONE OXIDASE"/>
    <property type="match status" value="1"/>
</dbReference>
<organism evidence="6 7">
    <name type="scientific">Zavarzinia compransoris</name>
    <dbReference type="NCBI Taxonomy" id="1264899"/>
    <lineage>
        <taxon>Bacteria</taxon>
        <taxon>Pseudomonadati</taxon>
        <taxon>Pseudomonadota</taxon>
        <taxon>Alphaproteobacteria</taxon>
        <taxon>Rhodospirillales</taxon>
        <taxon>Zavarziniaceae</taxon>
        <taxon>Zavarzinia</taxon>
    </lineage>
</organism>
<feature type="compositionally biased region" description="Low complexity" evidence="4">
    <location>
        <begin position="319"/>
        <end position="335"/>
    </location>
</feature>
<feature type="region of interest" description="Disordered" evidence="4">
    <location>
        <begin position="275"/>
        <end position="335"/>
    </location>
</feature>
<gene>
    <name evidence="6" type="ORF">DKG75_05385</name>
</gene>
<dbReference type="InterPro" id="IPR036318">
    <property type="entry name" value="FAD-bd_PCMH-like_sf"/>
</dbReference>
<dbReference type="GO" id="GO:0071949">
    <property type="term" value="F:FAD binding"/>
    <property type="evidence" value="ECO:0007669"/>
    <property type="project" value="InterPro"/>
</dbReference>
<dbReference type="OrthoDB" id="9800184at2"/>
<evidence type="ECO:0000256" key="1">
    <source>
        <dbReference type="ARBA" id="ARBA00022630"/>
    </source>
</evidence>
<dbReference type="SUPFAM" id="SSF56176">
    <property type="entry name" value="FAD-binding/transporter-associated domain-like"/>
    <property type="match status" value="1"/>
</dbReference>
<feature type="region of interest" description="Disordered" evidence="4">
    <location>
        <begin position="145"/>
        <end position="171"/>
    </location>
</feature>
<feature type="compositionally biased region" description="Low complexity" evidence="4">
    <location>
        <begin position="355"/>
        <end position="372"/>
    </location>
</feature>
<feature type="region of interest" description="Disordered" evidence="4">
    <location>
        <begin position="57"/>
        <end position="85"/>
    </location>
</feature>
<dbReference type="InterPro" id="IPR007173">
    <property type="entry name" value="ALO_C"/>
</dbReference>
<dbReference type="Gene3D" id="3.30.70.2520">
    <property type="match status" value="1"/>
</dbReference>
<dbReference type="InterPro" id="IPR006094">
    <property type="entry name" value="Oxid_FAD_bind_N"/>
</dbReference>
<feature type="compositionally biased region" description="Gly residues" evidence="4">
    <location>
        <begin position="393"/>
        <end position="405"/>
    </location>
</feature>
<keyword evidence="7" id="KW-1185">Reference proteome</keyword>
<dbReference type="Pfam" id="PF04030">
    <property type="entry name" value="ALO"/>
    <property type="match status" value="1"/>
</dbReference>
<feature type="region of interest" description="Disordered" evidence="4">
    <location>
        <begin position="1"/>
        <end position="29"/>
    </location>
</feature>